<proteinExistence type="predicted"/>
<feature type="non-terminal residue" evidence="1">
    <location>
        <position position="231"/>
    </location>
</feature>
<sequence>MYGATRRACSGSGRGRSLLMLTTALLLSVVGLLSGLPGVTEAKECDKPCMNGQCNAATGSCVCFPGWVGDQCQHCGGRFRLTGPSGYLTDGPGNYKYKTKPNTILRLRFNHFATECSWDHLYVYDGDSIYAPLLAAFSGLIVPERYGNETVPEVVSQSGYALLHFFSDAAYNLTGFNISYATRVDAPCRGSDVTPCRGSDVTPCRGSDVTPCRGSDVTPCRGSDVTPCRGS</sequence>
<evidence type="ECO:0000313" key="1">
    <source>
        <dbReference type="EMBL" id="KAG8013068.1"/>
    </source>
</evidence>
<name>A0ACB7FGD5_NIBAL</name>
<evidence type="ECO:0000313" key="2">
    <source>
        <dbReference type="Proteomes" id="UP000805704"/>
    </source>
</evidence>
<comment type="caution">
    <text evidence="1">The sequence shown here is derived from an EMBL/GenBank/DDBJ whole genome shotgun (WGS) entry which is preliminary data.</text>
</comment>
<gene>
    <name evidence="1" type="primary">ATRN.3</name>
    <name evidence="1" type="ORF">GBF38_021268</name>
</gene>
<reference evidence="1" key="1">
    <citation type="submission" date="2020-04" db="EMBL/GenBank/DDBJ databases">
        <title>A chromosome-scale assembly and high-density genetic map of the yellow drum (Nibea albiflora) genome.</title>
        <authorList>
            <person name="Xu D."/>
            <person name="Zhang W."/>
            <person name="Chen R."/>
            <person name="Tan P."/>
            <person name="Wang L."/>
            <person name="Song H."/>
            <person name="Tian L."/>
            <person name="Zhu Q."/>
            <person name="Wang B."/>
        </authorList>
    </citation>
    <scope>NUCLEOTIDE SEQUENCE</scope>
    <source>
        <strain evidence="1">ZJHYS-2018</strain>
    </source>
</reference>
<accession>A0ACB7FGD5</accession>
<dbReference type="EMBL" id="CM024799">
    <property type="protein sequence ID" value="KAG8013068.1"/>
    <property type="molecule type" value="Genomic_DNA"/>
</dbReference>
<protein>
    <submittedName>
        <fullName evidence="1">Attractin</fullName>
    </submittedName>
</protein>
<dbReference type="Proteomes" id="UP000805704">
    <property type="component" value="Chromosome 11"/>
</dbReference>
<keyword evidence="2" id="KW-1185">Reference proteome</keyword>
<organism evidence="1 2">
    <name type="scientific">Nibea albiflora</name>
    <name type="common">Yellow drum</name>
    <name type="synonym">Corvina albiflora</name>
    <dbReference type="NCBI Taxonomy" id="240163"/>
    <lineage>
        <taxon>Eukaryota</taxon>
        <taxon>Metazoa</taxon>
        <taxon>Chordata</taxon>
        <taxon>Craniata</taxon>
        <taxon>Vertebrata</taxon>
        <taxon>Euteleostomi</taxon>
        <taxon>Actinopterygii</taxon>
        <taxon>Neopterygii</taxon>
        <taxon>Teleostei</taxon>
        <taxon>Neoteleostei</taxon>
        <taxon>Acanthomorphata</taxon>
        <taxon>Eupercaria</taxon>
        <taxon>Sciaenidae</taxon>
        <taxon>Nibea</taxon>
    </lineage>
</organism>